<feature type="region of interest" description="Disordered" evidence="1">
    <location>
        <begin position="241"/>
        <end position="345"/>
    </location>
</feature>
<evidence type="ECO:0000313" key="3">
    <source>
        <dbReference type="Proteomes" id="UP001521184"/>
    </source>
</evidence>
<sequence length="619" mass="69361">MFLKRTEDGWYRFVRIPDERNRNGANQGRRRTMPPETRREEAPRRESRREAAIEEEAPKDEEGPREGGRIKQEADPRPASSPSAASSPPPLRPKARRPMKIRQVGVLVPRELIGVSSNQNVGNEQSRPDHEHRSRRRHHHRRRLSTVQESCATASKPADRPERDEDREIGGLSRRLKNLATSGEDDRPAYLFRDSSSNSSDSEASSDKTRKMIEKDWLGSLATDGKFEPWEEGSVLDVLKDDGRTTKGDANSSTKANAGSSVHGHSRHRSHHHHGSRQSHGEPPANRPTPNTPNQHADDHASTNTHRRREKRNTPIPTTSATTIPSQRRETTRRHRLPHASTASNFPVFDPAAWDALCARDASLPLHGGCLTLERHGDDVDTDLWVGLAEPLVLSVSSTTLLAHLPSVFAGLLRRNSRFSLTANEQHPDVPRYGVSVVLDEGRGHVALRELGDLRGLEPGVADRTGRGFRADFVALIRGVHGEGVEDVAGFRNAMKKMARFMDCGGAVARCLRSVEARQTAELGLAVEREPCEYLRFASRYNARKTFKMAFDAVAERAMRRDDDRDSFLKGVPGAAREIVRRKARAFRRNIEDDALWQRAWDALSEDHIFAYEEGSSAK</sequence>
<feature type="compositionally biased region" description="Basic and acidic residues" evidence="1">
    <location>
        <begin position="157"/>
        <end position="169"/>
    </location>
</feature>
<feature type="compositionally biased region" description="Basic and acidic residues" evidence="1">
    <location>
        <begin position="36"/>
        <end position="52"/>
    </location>
</feature>
<evidence type="ECO:0000256" key="1">
    <source>
        <dbReference type="SAM" id="MobiDB-lite"/>
    </source>
</evidence>
<feature type="compositionally biased region" description="Low complexity" evidence="1">
    <location>
        <begin position="194"/>
        <end position="203"/>
    </location>
</feature>
<accession>A0ABR3TKE5</accession>
<dbReference type="Proteomes" id="UP001521184">
    <property type="component" value="Unassembled WGS sequence"/>
</dbReference>
<feature type="compositionally biased region" description="Basic and acidic residues" evidence="1">
    <location>
        <begin position="1"/>
        <end position="22"/>
    </location>
</feature>
<feature type="compositionally biased region" description="Basic residues" evidence="1">
    <location>
        <begin position="264"/>
        <end position="277"/>
    </location>
</feature>
<feature type="compositionally biased region" description="Polar residues" evidence="1">
    <location>
        <begin position="115"/>
        <end position="125"/>
    </location>
</feature>
<keyword evidence="3" id="KW-1185">Reference proteome</keyword>
<gene>
    <name evidence="2" type="ORF">SLS58_007300</name>
</gene>
<feature type="compositionally biased region" description="Basic residues" evidence="1">
    <location>
        <begin position="133"/>
        <end position="144"/>
    </location>
</feature>
<feature type="compositionally biased region" description="Polar residues" evidence="1">
    <location>
        <begin position="248"/>
        <end position="258"/>
    </location>
</feature>
<feature type="compositionally biased region" description="Low complexity" evidence="1">
    <location>
        <begin position="77"/>
        <end position="86"/>
    </location>
</feature>
<dbReference type="EMBL" id="JAKEKT020000055">
    <property type="protein sequence ID" value="KAL1640033.1"/>
    <property type="molecule type" value="Genomic_DNA"/>
</dbReference>
<comment type="caution">
    <text evidence="2">The sequence shown here is derived from an EMBL/GenBank/DDBJ whole genome shotgun (WGS) entry which is preliminary data.</text>
</comment>
<protein>
    <submittedName>
        <fullName evidence="2">Uncharacterized protein</fullName>
    </submittedName>
</protein>
<feature type="compositionally biased region" description="Low complexity" evidence="1">
    <location>
        <begin position="314"/>
        <end position="326"/>
    </location>
</feature>
<organism evidence="2 3">
    <name type="scientific">Diplodia intermedia</name>
    <dbReference type="NCBI Taxonomy" id="856260"/>
    <lineage>
        <taxon>Eukaryota</taxon>
        <taxon>Fungi</taxon>
        <taxon>Dikarya</taxon>
        <taxon>Ascomycota</taxon>
        <taxon>Pezizomycotina</taxon>
        <taxon>Dothideomycetes</taxon>
        <taxon>Dothideomycetes incertae sedis</taxon>
        <taxon>Botryosphaeriales</taxon>
        <taxon>Botryosphaeriaceae</taxon>
        <taxon>Diplodia</taxon>
    </lineage>
</organism>
<name>A0ABR3TKE5_9PEZI</name>
<evidence type="ECO:0000313" key="2">
    <source>
        <dbReference type="EMBL" id="KAL1640033.1"/>
    </source>
</evidence>
<feature type="compositionally biased region" description="Basic and acidic residues" evidence="1">
    <location>
        <begin position="60"/>
        <end position="76"/>
    </location>
</feature>
<reference evidence="2 3" key="1">
    <citation type="journal article" date="2023" name="Plant Dis.">
        <title>First Report of Diplodia intermedia Causing Canker and Dieback Diseases on Apple Trees in Canada.</title>
        <authorList>
            <person name="Ellouze W."/>
            <person name="Ilyukhin E."/>
            <person name="Sulman M."/>
            <person name="Ali S."/>
        </authorList>
    </citation>
    <scope>NUCLEOTIDE SEQUENCE [LARGE SCALE GENOMIC DNA]</scope>
    <source>
        <strain evidence="2 3">M45-28</strain>
    </source>
</reference>
<feature type="region of interest" description="Disordered" evidence="1">
    <location>
        <begin position="1"/>
        <end position="209"/>
    </location>
</feature>
<proteinExistence type="predicted"/>